<comment type="caution">
    <text evidence="3">The sequence shown here is derived from an EMBL/GenBank/DDBJ whole genome shotgun (WGS) entry which is preliminary data.</text>
</comment>
<feature type="compositionally biased region" description="Basic and acidic residues" evidence="1">
    <location>
        <begin position="107"/>
        <end position="120"/>
    </location>
</feature>
<sequence>MSSNGSSGGDGAASQACGGGSNGSGTAAKGGAAPRRGGGLGLGLALWTAAVVVLALFLLAPASAAPHRQKRVSDQRLAELETRVALNRLKGIVVTVPVGFGKVDPDKLGRRRRSEDDRLELMGGAGGAGDAMEGDDGEGEEAAVGAVEAEAPGGRLAELLAALEMQRLQRPQLLRLGGYQK</sequence>
<gene>
    <name evidence="3" type="ORF">R5R35_007930</name>
</gene>
<feature type="compositionally biased region" description="Acidic residues" evidence="1">
    <location>
        <begin position="132"/>
        <end position="141"/>
    </location>
</feature>
<keyword evidence="4" id="KW-1185">Reference proteome</keyword>
<evidence type="ECO:0000256" key="2">
    <source>
        <dbReference type="SAM" id="Phobius"/>
    </source>
</evidence>
<organism evidence="3 4">
    <name type="scientific">Gryllus longicercus</name>
    <dbReference type="NCBI Taxonomy" id="2509291"/>
    <lineage>
        <taxon>Eukaryota</taxon>
        <taxon>Metazoa</taxon>
        <taxon>Ecdysozoa</taxon>
        <taxon>Arthropoda</taxon>
        <taxon>Hexapoda</taxon>
        <taxon>Insecta</taxon>
        <taxon>Pterygota</taxon>
        <taxon>Neoptera</taxon>
        <taxon>Polyneoptera</taxon>
        <taxon>Orthoptera</taxon>
        <taxon>Ensifera</taxon>
        <taxon>Gryllidea</taxon>
        <taxon>Grylloidea</taxon>
        <taxon>Gryllidae</taxon>
        <taxon>Gryllinae</taxon>
        <taxon>Gryllus</taxon>
    </lineage>
</organism>
<dbReference type="EMBL" id="JAZDUA010000205">
    <property type="protein sequence ID" value="KAK7864365.1"/>
    <property type="molecule type" value="Genomic_DNA"/>
</dbReference>
<feature type="region of interest" description="Disordered" evidence="1">
    <location>
        <begin position="107"/>
        <end position="144"/>
    </location>
</feature>
<protein>
    <submittedName>
        <fullName evidence="3">Uncharacterized protein</fullName>
    </submittedName>
</protein>
<keyword evidence="2" id="KW-0472">Membrane</keyword>
<keyword evidence="2" id="KW-1133">Transmembrane helix</keyword>
<feature type="compositionally biased region" description="Gly residues" evidence="1">
    <location>
        <begin position="1"/>
        <end position="23"/>
    </location>
</feature>
<name>A0AAN9VM03_9ORTH</name>
<feature type="region of interest" description="Disordered" evidence="1">
    <location>
        <begin position="1"/>
        <end position="33"/>
    </location>
</feature>
<evidence type="ECO:0000256" key="1">
    <source>
        <dbReference type="SAM" id="MobiDB-lite"/>
    </source>
</evidence>
<reference evidence="3 4" key="1">
    <citation type="submission" date="2024-03" db="EMBL/GenBank/DDBJ databases">
        <title>The genome assembly and annotation of the cricket Gryllus longicercus Weissman &amp; Gray.</title>
        <authorList>
            <person name="Szrajer S."/>
            <person name="Gray D."/>
            <person name="Ylla G."/>
        </authorList>
    </citation>
    <scope>NUCLEOTIDE SEQUENCE [LARGE SCALE GENOMIC DNA]</scope>
    <source>
        <strain evidence="3">DAG 2021-001</strain>
        <tissue evidence="3">Whole body minus gut</tissue>
    </source>
</reference>
<feature type="compositionally biased region" description="Low complexity" evidence="1">
    <location>
        <begin position="24"/>
        <end position="33"/>
    </location>
</feature>
<accession>A0AAN9VM03</accession>
<dbReference type="AlphaFoldDB" id="A0AAN9VM03"/>
<evidence type="ECO:0000313" key="4">
    <source>
        <dbReference type="Proteomes" id="UP001378592"/>
    </source>
</evidence>
<feature type="transmembrane region" description="Helical" evidence="2">
    <location>
        <begin position="44"/>
        <end position="65"/>
    </location>
</feature>
<keyword evidence="2" id="KW-0812">Transmembrane</keyword>
<evidence type="ECO:0000313" key="3">
    <source>
        <dbReference type="EMBL" id="KAK7864365.1"/>
    </source>
</evidence>
<proteinExistence type="predicted"/>
<dbReference type="Proteomes" id="UP001378592">
    <property type="component" value="Unassembled WGS sequence"/>
</dbReference>